<dbReference type="CDD" id="cd09076">
    <property type="entry name" value="L1-EN"/>
    <property type="match status" value="1"/>
</dbReference>
<dbReference type="PANTHER" id="PTHR43250">
    <property type="entry name" value="EXODEOXYRIBONUCLEASE III"/>
    <property type="match status" value="1"/>
</dbReference>
<dbReference type="GO" id="GO:0006281">
    <property type="term" value="P:DNA repair"/>
    <property type="evidence" value="ECO:0007669"/>
    <property type="project" value="InterPro"/>
</dbReference>
<dbReference type="Gene3D" id="3.60.10.10">
    <property type="entry name" value="Endonuclease/exonuclease/phosphatase"/>
    <property type="match status" value="1"/>
</dbReference>
<dbReference type="AlphaFoldDB" id="A0A8B8FWM1"/>
<reference evidence="3" key="1">
    <citation type="submission" date="2025-08" db="UniProtKB">
        <authorList>
            <consortium name="RefSeq"/>
        </authorList>
    </citation>
    <scope>IDENTIFICATION</scope>
    <source>
        <tissue evidence="3">Whole body</tissue>
    </source>
</reference>
<accession>A0A8B8FWM1</accession>
<keyword evidence="2" id="KW-1185">Reference proteome</keyword>
<dbReference type="GeneID" id="112686952"/>
<proteinExistence type="predicted"/>
<dbReference type="OrthoDB" id="6596183at2759"/>
<evidence type="ECO:0000313" key="2">
    <source>
        <dbReference type="Proteomes" id="UP000694846"/>
    </source>
</evidence>
<dbReference type="GO" id="GO:0008311">
    <property type="term" value="F:double-stranded DNA 3'-5' DNA exonuclease activity"/>
    <property type="evidence" value="ECO:0007669"/>
    <property type="project" value="InterPro"/>
</dbReference>
<dbReference type="PANTHER" id="PTHR43250:SF2">
    <property type="entry name" value="EXODEOXYRIBONUCLEASE III"/>
    <property type="match status" value="1"/>
</dbReference>
<dbReference type="InterPro" id="IPR037493">
    <property type="entry name" value="ExoIII-like"/>
</dbReference>
<evidence type="ECO:0000313" key="3">
    <source>
        <dbReference type="RefSeq" id="XP_025415237.1"/>
    </source>
</evidence>
<dbReference type="SUPFAM" id="SSF56219">
    <property type="entry name" value="DNase I-like"/>
    <property type="match status" value="1"/>
</dbReference>
<evidence type="ECO:0000259" key="1">
    <source>
        <dbReference type="Pfam" id="PF03372"/>
    </source>
</evidence>
<protein>
    <submittedName>
        <fullName evidence="3">Craniofacial development protein 2-like</fullName>
    </submittedName>
</protein>
<dbReference type="Proteomes" id="UP000694846">
    <property type="component" value="Unplaced"/>
</dbReference>
<gene>
    <name evidence="3" type="primary">LOC112686952</name>
</gene>
<dbReference type="InterPro" id="IPR036691">
    <property type="entry name" value="Endo/exonu/phosph_ase_sf"/>
</dbReference>
<dbReference type="Pfam" id="PF03372">
    <property type="entry name" value="Exo_endo_phos"/>
    <property type="match status" value="1"/>
</dbReference>
<organism evidence="2 3">
    <name type="scientific">Sipha flava</name>
    <name type="common">yellow sugarcane aphid</name>
    <dbReference type="NCBI Taxonomy" id="143950"/>
    <lineage>
        <taxon>Eukaryota</taxon>
        <taxon>Metazoa</taxon>
        <taxon>Ecdysozoa</taxon>
        <taxon>Arthropoda</taxon>
        <taxon>Hexapoda</taxon>
        <taxon>Insecta</taxon>
        <taxon>Pterygota</taxon>
        <taxon>Neoptera</taxon>
        <taxon>Paraneoptera</taxon>
        <taxon>Hemiptera</taxon>
        <taxon>Sternorrhyncha</taxon>
        <taxon>Aphidomorpha</taxon>
        <taxon>Aphidoidea</taxon>
        <taxon>Aphididae</taxon>
        <taxon>Sipha</taxon>
    </lineage>
</organism>
<feature type="domain" description="Endonuclease/exonuclease/phosphatase" evidence="1">
    <location>
        <begin position="28"/>
        <end position="261"/>
    </location>
</feature>
<dbReference type="RefSeq" id="XP_025415237.1">
    <property type="nucleotide sequence ID" value="XM_025559452.1"/>
</dbReference>
<sequence>MKVLTNLPRISGDNGKTTGNWKKALLFGTWNVRTIFKTGVTQGVVSEIEKNRLKVVALQEIRWSDSGSVDIQDTTVFYGKCNDQRQFGTGFVVHKSLIPAIKDFRDVNPRISILTLMTQSFDINFVNLHAPTEDKRQEEKDHFYEDVMATLNTIPRRRIQIVLGDMNAKIGKDTTFRPVIGSHSLHNTSNDNELRLIDMATERGLLVKSTMFPHKMIHKGTWSSSDGKYINQIDHILINLRFSNCIQDVRTVRGADSDSDHFLIKGKIKVKLKNPAQSTGTILDRYDVSKLESEEKSWCLKNRLKEQMRTIHFDSIGSIDERWKKVRDSIKTVSELVLGKLKKIKNPWFNEICEKVLVQRKSLRTTWLGDPTNKDK</sequence>
<dbReference type="InterPro" id="IPR005135">
    <property type="entry name" value="Endo/exonuclease/phosphatase"/>
</dbReference>
<name>A0A8B8FWM1_9HEMI</name>